<dbReference type="InterPro" id="IPR035907">
    <property type="entry name" value="Hppk_sf"/>
</dbReference>
<proteinExistence type="inferred from homology"/>
<evidence type="ECO:0000256" key="11">
    <source>
        <dbReference type="ARBA" id="ARBA00029766"/>
    </source>
</evidence>
<name>A0A918PMN1_9BACT</name>
<dbReference type="RefSeq" id="WP_018474528.1">
    <property type="nucleotide sequence ID" value="NZ_BMWX01000001.1"/>
</dbReference>
<evidence type="ECO:0000256" key="9">
    <source>
        <dbReference type="ARBA" id="ARBA00022909"/>
    </source>
</evidence>
<reference evidence="14" key="1">
    <citation type="journal article" date="2014" name="Int. J. Syst. Evol. Microbiol.">
        <title>Complete genome sequence of Corynebacterium casei LMG S-19264T (=DSM 44701T), isolated from a smear-ripened cheese.</title>
        <authorList>
            <consortium name="US DOE Joint Genome Institute (JGI-PGF)"/>
            <person name="Walter F."/>
            <person name="Albersmeier A."/>
            <person name="Kalinowski J."/>
            <person name="Ruckert C."/>
        </authorList>
    </citation>
    <scope>NUCLEOTIDE SEQUENCE</scope>
    <source>
        <strain evidence="14">KCTC 12368</strain>
    </source>
</reference>
<dbReference type="GO" id="GO:0046656">
    <property type="term" value="P:folic acid biosynthetic process"/>
    <property type="evidence" value="ECO:0007669"/>
    <property type="project" value="UniProtKB-KW"/>
</dbReference>
<dbReference type="GO" id="GO:0005524">
    <property type="term" value="F:ATP binding"/>
    <property type="evidence" value="ECO:0007669"/>
    <property type="project" value="UniProtKB-KW"/>
</dbReference>
<keyword evidence="9" id="KW-0289">Folate biosynthesis</keyword>
<dbReference type="Gene3D" id="3.30.70.560">
    <property type="entry name" value="7,8-Dihydro-6-hydroxymethylpterin-pyrophosphokinase HPPK"/>
    <property type="match status" value="1"/>
</dbReference>
<comment type="pathway">
    <text evidence="1">Cofactor biosynthesis; tetrahydrofolate biosynthesis; 2-amino-4-hydroxy-6-hydroxymethyl-7,8-dihydropteridine diphosphate from 7,8-dihydroneopterin triphosphate: step 4/4.</text>
</comment>
<evidence type="ECO:0000256" key="10">
    <source>
        <dbReference type="ARBA" id="ARBA00029409"/>
    </source>
</evidence>
<keyword evidence="6" id="KW-0547">Nucleotide-binding</keyword>
<evidence type="ECO:0000256" key="2">
    <source>
        <dbReference type="ARBA" id="ARBA00005810"/>
    </source>
</evidence>
<dbReference type="GO" id="GO:0016301">
    <property type="term" value="F:kinase activity"/>
    <property type="evidence" value="ECO:0007669"/>
    <property type="project" value="UniProtKB-KW"/>
</dbReference>
<feature type="domain" description="7,8-dihydro-6-hydroxymethylpterin-pyrophosphokinase" evidence="13">
    <location>
        <begin position="8"/>
        <end position="131"/>
    </location>
</feature>
<dbReference type="InterPro" id="IPR000550">
    <property type="entry name" value="Hppk"/>
</dbReference>
<dbReference type="Proteomes" id="UP000619457">
    <property type="component" value="Unassembled WGS sequence"/>
</dbReference>
<dbReference type="EC" id="2.7.6.3" evidence="3"/>
<dbReference type="NCBIfam" id="TIGR01498">
    <property type="entry name" value="folK"/>
    <property type="match status" value="1"/>
</dbReference>
<evidence type="ECO:0000256" key="3">
    <source>
        <dbReference type="ARBA" id="ARBA00013253"/>
    </source>
</evidence>
<comment type="similarity">
    <text evidence="2">Belongs to the HPPK family.</text>
</comment>
<evidence type="ECO:0000256" key="7">
    <source>
        <dbReference type="ARBA" id="ARBA00022777"/>
    </source>
</evidence>
<dbReference type="SUPFAM" id="SSF55083">
    <property type="entry name" value="6-hydroxymethyl-7,8-dihydropterin pyrophosphokinase, HPPK"/>
    <property type="match status" value="1"/>
</dbReference>
<evidence type="ECO:0000256" key="8">
    <source>
        <dbReference type="ARBA" id="ARBA00022840"/>
    </source>
</evidence>
<gene>
    <name evidence="14" type="primary">folK</name>
    <name evidence="14" type="ORF">GCM10007049_02420</name>
</gene>
<dbReference type="AlphaFoldDB" id="A0A918PMN1"/>
<keyword evidence="7" id="KW-0418">Kinase</keyword>
<dbReference type="PANTHER" id="PTHR43071:SF1">
    <property type="entry name" value="2-AMINO-4-HYDROXY-6-HYDROXYMETHYLDIHYDROPTERIDINE PYROPHOSPHOKINASE"/>
    <property type="match status" value="1"/>
</dbReference>
<dbReference type="Pfam" id="PF01288">
    <property type="entry name" value="HPPK"/>
    <property type="match status" value="1"/>
</dbReference>
<evidence type="ECO:0000259" key="13">
    <source>
        <dbReference type="Pfam" id="PF01288"/>
    </source>
</evidence>
<dbReference type="EMBL" id="BMWX01000001">
    <property type="protein sequence ID" value="GGZ14090.1"/>
    <property type="molecule type" value="Genomic_DNA"/>
</dbReference>
<dbReference type="CDD" id="cd00483">
    <property type="entry name" value="HPPK"/>
    <property type="match status" value="1"/>
</dbReference>
<evidence type="ECO:0000256" key="6">
    <source>
        <dbReference type="ARBA" id="ARBA00022741"/>
    </source>
</evidence>
<reference evidence="14" key="2">
    <citation type="submission" date="2020-09" db="EMBL/GenBank/DDBJ databases">
        <authorList>
            <person name="Sun Q."/>
            <person name="Kim S."/>
        </authorList>
    </citation>
    <scope>NUCLEOTIDE SEQUENCE</scope>
    <source>
        <strain evidence="14">KCTC 12368</strain>
    </source>
</reference>
<keyword evidence="5" id="KW-0808">Transferase</keyword>
<evidence type="ECO:0000256" key="4">
    <source>
        <dbReference type="ARBA" id="ARBA00016218"/>
    </source>
</evidence>
<comment type="function">
    <text evidence="10">Catalyzes the transfer of pyrophosphate from adenosine triphosphate (ATP) to 6-hydroxymethyl-7,8-dihydropterin, an enzymatic step in folate biosynthesis pathway.</text>
</comment>
<evidence type="ECO:0000256" key="1">
    <source>
        <dbReference type="ARBA" id="ARBA00005051"/>
    </source>
</evidence>
<sequence length="160" mass="18404">MEQVTFLIGGNLGDRFSAISEAKALLLEKFTLDKQSSIYETAAWGGVAQQGFLNQALCMWTPLNPMDTLAFAQQVETQLGRQRDIKWGDRTMDIDIIFFGKQLIQEPDLVVPHPYMRERKFVLAPLAEIMPDFIHPLYKKSIQDLLEECKDLGKVEKWRE</sequence>
<protein>
    <recommendedName>
        <fullName evidence="4">2-amino-4-hydroxy-6-hydroxymethyldihydropteridine pyrophosphokinase</fullName>
        <ecNumber evidence="3">2.7.6.3</ecNumber>
    </recommendedName>
    <alternativeName>
        <fullName evidence="11">6-hydroxymethyl-7,8-dihydropterin pyrophosphokinase</fullName>
    </alternativeName>
    <alternativeName>
        <fullName evidence="12">7,8-dihydro-6-hydroxymethylpterin-pyrophosphokinase</fullName>
    </alternativeName>
</protein>
<dbReference type="GO" id="GO:0003848">
    <property type="term" value="F:2-amino-4-hydroxy-6-hydroxymethyldihydropteridine diphosphokinase activity"/>
    <property type="evidence" value="ECO:0007669"/>
    <property type="project" value="UniProtKB-EC"/>
</dbReference>
<keyword evidence="15" id="KW-1185">Reference proteome</keyword>
<evidence type="ECO:0000256" key="12">
    <source>
        <dbReference type="ARBA" id="ARBA00033413"/>
    </source>
</evidence>
<evidence type="ECO:0000313" key="15">
    <source>
        <dbReference type="Proteomes" id="UP000619457"/>
    </source>
</evidence>
<evidence type="ECO:0000313" key="14">
    <source>
        <dbReference type="EMBL" id="GGZ14090.1"/>
    </source>
</evidence>
<evidence type="ECO:0000256" key="5">
    <source>
        <dbReference type="ARBA" id="ARBA00022679"/>
    </source>
</evidence>
<dbReference type="PANTHER" id="PTHR43071">
    <property type="entry name" value="2-AMINO-4-HYDROXY-6-HYDROXYMETHYLDIHYDROPTERIDINE PYROPHOSPHOKINASE"/>
    <property type="match status" value="1"/>
</dbReference>
<organism evidence="14 15">
    <name type="scientific">Echinicola pacifica</name>
    <dbReference type="NCBI Taxonomy" id="346377"/>
    <lineage>
        <taxon>Bacteria</taxon>
        <taxon>Pseudomonadati</taxon>
        <taxon>Bacteroidota</taxon>
        <taxon>Cytophagia</taxon>
        <taxon>Cytophagales</taxon>
        <taxon>Cyclobacteriaceae</taxon>
        <taxon>Echinicola</taxon>
    </lineage>
</organism>
<comment type="caution">
    <text evidence="14">The sequence shown here is derived from an EMBL/GenBank/DDBJ whole genome shotgun (WGS) entry which is preliminary data.</text>
</comment>
<keyword evidence="8" id="KW-0067">ATP-binding</keyword>
<accession>A0A918PMN1</accession>